<accession>A0A521B9S6</accession>
<protein>
    <submittedName>
        <fullName evidence="2">Glyoxalase/Bleomycin resistance protein/Dioxygenase superfamily protein</fullName>
    </submittedName>
</protein>
<keyword evidence="3" id="KW-1185">Reference proteome</keyword>
<feature type="domain" description="VOC" evidence="1">
    <location>
        <begin position="2"/>
        <end position="119"/>
    </location>
</feature>
<proteinExistence type="predicted"/>
<dbReference type="Pfam" id="PF00903">
    <property type="entry name" value="Glyoxalase"/>
    <property type="match status" value="1"/>
</dbReference>
<dbReference type="InterPro" id="IPR037523">
    <property type="entry name" value="VOC_core"/>
</dbReference>
<keyword evidence="2" id="KW-0560">Oxidoreductase</keyword>
<dbReference type="InterPro" id="IPR029068">
    <property type="entry name" value="Glyas_Bleomycin-R_OHBP_Dase"/>
</dbReference>
<dbReference type="AlphaFoldDB" id="A0A521B9S6"/>
<dbReference type="Proteomes" id="UP000316916">
    <property type="component" value="Unassembled WGS sequence"/>
</dbReference>
<dbReference type="Gene3D" id="3.10.180.10">
    <property type="entry name" value="2,3-Dihydroxybiphenyl 1,2-Dioxygenase, domain 1"/>
    <property type="match status" value="1"/>
</dbReference>
<dbReference type="PANTHER" id="PTHR36113:SF3">
    <property type="entry name" value="SLL5075 PROTEIN"/>
    <property type="match status" value="1"/>
</dbReference>
<evidence type="ECO:0000259" key="1">
    <source>
        <dbReference type="PROSITE" id="PS51819"/>
    </source>
</evidence>
<dbReference type="InterPro" id="IPR051332">
    <property type="entry name" value="Fosfomycin_Res_Enzymes"/>
</dbReference>
<gene>
    <name evidence="2" type="ORF">SAMN06265171_101825</name>
</gene>
<evidence type="ECO:0000313" key="2">
    <source>
        <dbReference type="EMBL" id="SMO43848.1"/>
    </source>
</evidence>
<dbReference type="PANTHER" id="PTHR36113">
    <property type="entry name" value="LYASE, PUTATIVE-RELATED-RELATED"/>
    <property type="match status" value="1"/>
</dbReference>
<dbReference type="InterPro" id="IPR004360">
    <property type="entry name" value="Glyas_Fos-R_dOase_dom"/>
</dbReference>
<dbReference type="SUPFAM" id="SSF54593">
    <property type="entry name" value="Glyoxalase/Bleomycin resistance protein/Dihydroxybiphenyl dioxygenase"/>
    <property type="match status" value="1"/>
</dbReference>
<dbReference type="PROSITE" id="PS51819">
    <property type="entry name" value="VOC"/>
    <property type="match status" value="1"/>
</dbReference>
<name>A0A521B9S6_9FLAO</name>
<dbReference type="EMBL" id="FXTC01000001">
    <property type="protein sequence ID" value="SMO43848.1"/>
    <property type="molecule type" value="Genomic_DNA"/>
</dbReference>
<reference evidence="2 3" key="1">
    <citation type="submission" date="2017-05" db="EMBL/GenBank/DDBJ databases">
        <authorList>
            <person name="Varghese N."/>
            <person name="Submissions S."/>
        </authorList>
    </citation>
    <scope>NUCLEOTIDE SEQUENCE [LARGE SCALE GENOMIC DNA]</scope>
    <source>
        <strain evidence="2 3">DSM 29371</strain>
    </source>
</reference>
<keyword evidence="2" id="KW-0223">Dioxygenase</keyword>
<sequence length="119" mass="13981">MTINHLNLVVTDVNKSVLFFERYFEFTCELIKGEHIIAILSNKENFTLVLMNSKNEDTTYPKDFHIGFMLDDLKAVDDLYQKLIKGGIAISQSPRKIRNSYAFYFWFENIFIEVGHYLS</sequence>
<dbReference type="GO" id="GO:0051213">
    <property type="term" value="F:dioxygenase activity"/>
    <property type="evidence" value="ECO:0007669"/>
    <property type="project" value="UniProtKB-KW"/>
</dbReference>
<dbReference type="RefSeq" id="WP_142716808.1">
    <property type="nucleotide sequence ID" value="NZ_FXTC01000001.1"/>
</dbReference>
<dbReference type="CDD" id="cd06587">
    <property type="entry name" value="VOC"/>
    <property type="match status" value="1"/>
</dbReference>
<organism evidence="2 3">
    <name type="scientific">Chryseobacterium rhizoplanae</name>
    <dbReference type="NCBI Taxonomy" id="1609531"/>
    <lineage>
        <taxon>Bacteria</taxon>
        <taxon>Pseudomonadati</taxon>
        <taxon>Bacteroidota</taxon>
        <taxon>Flavobacteriia</taxon>
        <taxon>Flavobacteriales</taxon>
        <taxon>Weeksellaceae</taxon>
        <taxon>Chryseobacterium group</taxon>
        <taxon>Chryseobacterium</taxon>
    </lineage>
</organism>
<evidence type="ECO:0000313" key="3">
    <source>
        <dbReference type="Proteomes" id="UP000316916"/>
    </source>
</evidence>